<dbReference type="EMBL" id="OOIL02000115">
    <property type="protein sequence ID" value="VFQ60223.1"/>
    <property type="molecule type" value="Genomic_DNA"/>
</dbReference>
<evidence type="ECO:0000313" key="2">
    <source>
        <dbReference type="Proteomes" id="UP000595140"/>
    </source>
</evidence>
<evidence type="ECO:0000313" key="1">
    <source>
        <dbReference type="EMBL" id="VFQ60223.1"/>
    </source>
</evidence>
<keyword evidence="2" id="KW-1185">Reference proteome</keyword>
<sequence length="114" mass="13194">MIATYLVSFAAYYLLWKAYKHVVDLREEALMSSEVTPEEIDVFRDTRPVLQGQSRAGRLLFHPILPRHFLPIHNGHRHQQATKKPNGERPTNRTVFHGILDELTVMDLEKKTGC</sequence>
<dbReference type="AlphaFoldDB" id="A0A484K3H6"/>
<name>A0A484K3H6_9ASTE</name>
<reference evidence="1 2" key="1">
    <citation type="submission" date="2018-04" db="EMBL/GenBank/DDBJ databases">
        <authorList>
            <person name="Vogel A."/>
        </authorList>
    </citation>
    <scope>NUCLEOTIDE SEQUENCE [LARGE SCALE GENOMIC DNA]</scope>
</reference>
<dbReference type="OrthoDB" id="1689567at2759"/>
<dbReference type="Proteomes" id="UP000595140">
    <property type="component" value="Unassembled WGS sequence"/>
</dbReference>
<accession>A0A484K3H6</accession>
<proteinExistence type="predicted"/>
<protein>
    <submittedName>
        <fullName evidence="1">Uncharacterized protein</fullName>
    </submittedName>
</protein>
<organism evidence="1 2">
    <name type="scientific">Cuscuta campestris</name>
    <dbReference type="NCBI Taxonomy" id="132261"/>
    <lineage>
        <taxon>Eukaryota</taxon>
        <taxon>Viridiplantae</taxon>
        <taxon>Streptophyta</taxon>
        <taxon>Embryophyta</taxon>
        <taxon>Tracheophyta</taxon>
        <taxon>Spermatophyta</taxon>
        <taxon>Magnoliopsida</taxon>
        <taxon>eudicotyledons</taxon>
        <taxon>Gunneridae</taxon>
        <taxon>Pentapetalae</taxon>
        <taxon>asterids</taxon>
        <taxon>lamiids</taxon>
        <taxon>Solanales</taxon>
        <taxon>Convolvulaceae</taxon>
        <taxon>Cuscuteae</taxon>
        <taxon>Cuscuta</taxon>
        <taxon>Cuscuta subgen. Grammica</taxon>
        <taxon>Cuscuta sect. Cleistogrammica</taxon>
    </lineage>
</organism>
<gene>
    <name evidence="1" type="ORF">CCAM_LOCUS1999</name>
</gene>